<protein>
    <submittedName>
        <fullName evidence="9">High-affinity K+ transporter 4</fullName>
    </submittedName>
</protein>
<dbReference type="GO" id="GO:0005886">
    <property type="term" value="C:plasma membrane"/>
    <property type="evidence" value="ECO:0007669"/>
    <property type="project" value="TreeGrafter"/>
</dbReference>
<feature type="transmembrane region" description="Helical" evidence="8">
    <location>
        <begin position="73"/>
        <end position="91"/>
    </location>
</feature>
<feature type="transmembrane region" description="Helical" evidence="8">
    <location>
        <begin position="103"/>
        <end position="121"/>
    </location>
</feature>
<evidence type="ECO:0000256" key="3">
    <source>
        <dbReference type="ARBA" id="ARBA00022448"/>
    </source>
</evidence>
<evidence type="ECO:0000256" key="6">
    <source>
        <dbReference type="ARBA" id="ARBA00023065"/>
    </source>
</evidence>
<feature type="transmembrane region" description="Helical" evidence="8">
    <location>
        <begin position="259"/>
        <end position="279"/>
    </location>
</feature>
<evidence type="ECO:0000256" key="7">
    <source>
        <dbReference type="ARBA" id="ARBA00023136"/>
    </source>
</evidence>
<feature type="transmembrane region" description="Helical" evidence="8">
    <location>
        <begin position="351"/>
        <end position="369"/>
    </location>
</feature>
<dbReference type="GO" id="GO:0030001">
    <property type="term" value="P:metal ion transport"/>
    <property type="evidence" value="ECO:0007669"/>
    <property type="project" value="UniProtKB-ARBA"/>
</dbReference>
<comment type="subcellular location">
    <subcellularLocation>
        <location evidence="1">Membrane</location>
        <topology evidence="1">Multi-pass membrane protein</topology>
    </subcellularLocation>
</comment>
<dbReference type="InterPro" id="IPR003445">
    <property type="entry name" value="Cat_transpt"/>
</dbReference>
<dbReference type="EMBL" id="HQ696003">
    <property type="protein sequence ID" value="AEM44690.1"/>
    <property type="molecule type" value="mRNA"/>
</dbReference>
<evidence type="ECO:0000256" key="4">
    <source>
        <dbReference type="ARBA" id="ARBA00022692"/>
    </source>
</evidence>
<dbReference type="AlphaFoldDB" id="G3EC70"/>
<evidence type="ECO:0000256" key="8">
    <source>
        <dbReference type="SAM" id="Phobius"/>
    </source>
</evidence>
<feature type="transmembrane region" description="Helical" evidence="8">
    <location>
        <begin position="218"/>
        <end position="244"/>
    </location>
</feature>
<sequence length="576" mass="64655">MHRFSSALVILQNLPSHTAMKLPLSNLEVLRITKEKVKRFHEFVCTRLSSLSKCTADLFRRSYLFLVFKSNPLIVQLIYLLSISFAGFLALKNLRPLNKPSPRNLDLMFTSVSTVTVSSMATVEMEEFSGQQLWVFIILMILGGEVFASMIGLHFKNIRANTEEAFQTRLDFISRDIESSDVFTNSGQNNMEGAQSEETMPHNQVQESKAMNQKSRNVLAHVVAVYFIAAIVCSSVVITIFLWIDSDARHLLKSKHIKIWTFSIFTAVSSFANCGFTPLNDSMAIFKNNPTFLLLLTPQILVGNTLFAPLLRLSIWTLGKVSSREEYAYILQHPKEIGYRHLQPHKNSVKLVLTGVMLILLQAMLICYFEWDSKSLEGMGWFQKLTGSLFQSANSRHAGETVINISTLSPPIMVIFALAMYLPSGTSILASRGDNRSLADKKENPNGRATWKKFAMTKRTCLVIFTILACITERKSMTADPLNFSIFSVIFEVISAYGNVGYSLGYSCDKLVKPDATCRDASYGFVGRWSDQGRLIIILVMFLGRFKAYNLKGKKPLNVHPCTGATPHERPEVAAN</sequence>
<keyword evidence="6" id="KW-0406">Ion transport</keyword>
<feature type="transmembrane region" description="Helical" evidence="8">
    <location>
        <begin position="133"/>
        <end position="153"/>
    </location>
</feature>
<keyword evidence="3" id="KW-0813">Transport</keyword>
<keyword evidence="4 8" id="KW-0812">Transmembrane</keyword>
<evidence type="ECO:0000313" key="9">
    <source>
        <dbReference type="EMBL" id="AEM44690.1"/>
    </source>
</evidence>
<evidence type="ECO:0000256" key="2">
    <source>
        <dbReference type="ARBA" id="ARBA00010864"/>
    </source>
</evidence>
<proteinExistence type="evidence at transcript level"/>
<keyword evidence="7 8" id="KW-0472">Membrane</keyword>
<dbReference type="PANTHER" id="PTHR31064">
    <property type="entry name" value="POTASSIUM TRANSPORT PROTEIN DDB_G0292412-RELATED"/>
    <property type="match status" value="1"/>
</dbReference>
<name>G3EC70_HORVS</name>
<keyword evidence="5 8" id="KW-1133">Transmembrane helix</keyword>
<dbReference type="GO" id="GO:0008324">
    <property type="term" value="F:monoatomic cation transmembrane transporter activity"/>
    <property type="evidence" value="ECO:0007669"/>
    <property type="project" value="InterPro"/>
</dbReference>
<evidence type="ECO:0000256" key="5">
    <source>
        <dbReference type="ARBA" id="ARBA00022989"/>
    </source>
</evidence>
<evidence type="ECO:0000256" key="1">
    <source>
        <dbReference type="ARBA" id="ARBA00004141"/>
    </source>
</evidence>
<feature type="transmembrane region" description="Helical" evidence="8">
    <location>
        <begin position="484"/>
        <end position="504"/>
    </location>
</feature>
<accession>G3EC70</accession>
<reference evidence="9" key="1">
    <citation type="submission" date="2010-12" db="EMBL/GenBank/DDBJ databases">
        <title>Molecular cloning and function analysis of the genes regulating abiotic stress tolerance from wild barley (Hordeum spontaneum C. Koch) genetic resource in Tibetan Plateau.</title>
        <authorList>
            <person name="Guo W."/>
            <person name="Tu S."/>
            <person name="Wu L."/>
            <person name="Jiang Y."/>
            <person name="Zhang G."/>
            <person name="Wu F."/>
            <person name="Jiang L."/>
        </authorList>
    </citation>
    <scope>NUCLEOTIDE SEQUENCE</scope>
</reference>
<dbReference type="InterPro" id="IPR051143">
    <property type="entry name" value="TrkH_K-transport"/>
</dbReference>
<feature type="transmembrane region" description="Helical" evidence="8">
    <location>
        <begin position="532"/>
        <end position="548"/>
    </location>
</feature>
<comment type="similarity">
    <text evidence="2">Belongs to the TrkH potassium transport family. HKT (TC 2.A.38.3) subfamily.</text>
</comment>
<dbReference type="PANTHER" id="PTHR31064:SF8">
    <property type="entry name" value="CATION TRANSPORTER HKT1_1"/>
    <property type="match status" value="1"/>
</dbReference>
<dbReference type="Pfam" id="PF02386">
    <property type="entry name" value="TrkH"/>
    <property type="match status" value="2"/>
</dbReference>
<organism evidence="9">
    <name type="scientific">Hordeum vulgare subsp. spontaneum</name>
    <name type="common">Wild barley</name>
    <name type="synonym">Hordeum spontaneum</name>
    <dbReference type="NCBI Taxonomy" id="77009"/>
    <lineage>
        <taxon>Eukaryota</taxon>
        <taxon>Viridiplantae</taxon>
        <taxon>Streptophyta</taxon>
        <taxon>Embryophyta</taxon>
        <taxon>Tracheophyta</taxon>
        <taxon>Spermatophyta</taxon>
        <taxon>Magnoliopsida</taxon>
        <taxon>Liliopsida</taxon>
        <taxon>Poales</taxon>
        <taxon>Poaceae</taxon>
        <taxon>BOP clade</taxon>
        <taxon>Pooideae</taxon>
        <taxon>Triticodae</taxon>
        <taxon>Triticeae</taxon>
        <taxon>Hordeinae</taxon>
        <taxon>Hordeum</taxon>
    </lineage>
</organism>
<dbReference type="GO" id="GO:0098662">
    <property type="term" value="P:inorganic cation transmembrane transport"/>
    <property type="evidence" value="ECO:0007669"/>
    <property type="project" value="UniProtKB-ARBA"/>
</dbReference>